<name>A0AAW4MUI4_9FIRM</name>
<reference evidence="2 5" key="1">
    <citation type="submission" date="2021-06" db="EMBL/GenBank/DDBJ databases">
        <title>Collection of gut derived symbiotic bacterial strains cultured from healthy donors.</title>
        <authorList>
            <person name="Lin H."/>
            <person name="Littmann E."/>
            <person name="Pamer E.G."/>
        </authorList>
    </citation>
    <scope>NUCLEOTIDE SEQUENCE</scope>
    <source>
        <strain evidence="3 5">MSK.21.70</strain>
        <strain evidence="2">MSK.21.82</strain>
    </source>
</reference>
<dbReference type="EMBL" id="JAHOEL010000016">
    <property type="protein sequence ID" value="MBV3392409.1"/>
    <property type="molecule type" value="Genomic_DNA"/>
</dbReference>
<organism evidence="2 4">
    <name type="scientific">Catenibacterium mitsuokai</name>
    <dbReference type="NCBI Taxonomy" id="100886"/>
    <lineage>
        <taxon>Bacteria</taxon>
        <taxon>Bacillati</taxon>
        <taxon>Bacillota</taxon>
        <taxon>Erysipelotrichia</taxon>
        <taxon>Erysipelotrichales</taxon>
        <taxon>Coprobacillaceae</taxon>
        <taxon>Catenibacterium</taxon>
    </lineage>
</organism>
<dbReference type="InterPro" id="IPR050900">
    <property type="entry name" value="Transposase_IS3/IS150/IS904"/>
</dbReference>
<evidence type="ECO:0000313" key="2">
    <source>
        <dbReference type="EMBL" id="MBV3382300.1"/>
    </source>
</evidence>
<gene>
    <name evidence="2" type="ORF">KSV97_03450</name>
    <name evidence="3" type="ORF">KSW06_03885</name>
</gene>
<evidence type="ECO:0000313" key="4">
    <source>
        <dbReference type="Proteomes" id="UP001196408"/>
    </source>
</evidence>
<evidence type="ECO:0000313" key="5">
    <source>
        <dbReference type="Proteomes" id="UP001197492"/>
    </source>
</evidence>
<dbReference type="EMBL" id="JAHOEF010000015">
    <property type="protein sequence ID" value="MBV3382300.1"/>
    <property type="molecule type" value="Genomic_DNA"/>
</dbReference>
<dbReference type="PANTHER" id="PTHR46889">
    <property type="entry name" value="TRANSPOSASE INSF FOR INSERTION SEQUENCE IS3B-RELATED"/>
    <property type="match status" value="1"/>
</dbReference>
<evidence type="ECO:0000259" key="1">
    <source>
        <dbReference type="Pfam" id="PF13683"/>
    </source>
</evidence>
<dbReference type="AlphaFoldDB" id="A0AAW4MUI4"/>
<dbReference type="PANTHER" id="PTHR46889:SF4">
    <property type="entry name" value="TRANSPOSASE INSO FOR INSERTION SEQUENCE ELEMENT IS911B-RELATED"/>
    <property type="match status" value="1"/>
</dbReference>
<dbReference type="RefSeq" id="WP_217747266.1">
    <property type="nucleotide sequence ID" value="NZ_JAHOEB010000016.1"/>
</dbReference>
<feature type="domain" description="Integrase catalytic" evidence="1">
    <location>
        <begin position="1"/>
        <end position="53"/>
    </location>
</feature>
<dbReference type="Pfam" id="PF13683">
    <property type="entry name" value="rve_3"/>
    <property type="match status" value="1"/>
</dbReference>
<proteinExistence type="predicted"/>
<accession>A0AAW4MUI4</accession>
<dbReference type="InterPro" id="IPR001584">
    <property type="entry name" value="Integrase_cat-core"/>
</dbReference>
<keyword evidence="5" id="KW-1185">Reference proteome</keyword>
<dbReference type="Proteomes" id="UP001196408">
    <property type="component" value="Unassembled WGS sequence"/>
</dbReference>
<dbReference type="Proteomes" id="UP001197492">
    <property type="component" value="Unassembled WGS sequence"/>
</dbReference>
<comment type="caution">
    <text evidence="2">The sequence shown here is derived from an EMBL/GenBank/DDBJ whole genome shotgun (WGS) entry which is preliminary data.</text>
</comment>
<dbReference type="GO" id="GO:0015074">
    <property type="term" value="P:DNA integration"/>
    <property type="evidence" value="ECO:0007669"/>
    <property type="project" value="InterPro"/>
</dbReference>
<feature type="non-terminal residue" evidence="2">
    <location>
        <position position="1"/>
    </location>
</feature>
<sequence>NACIESFHSLIKREWLNQYKIQNYEDAYKLIFEYIETFYNTVRIHSHCNYESPNQYEKSYVKSN</sequence>
<protein>
    <submittedName>
        <fullName evidence="2">Integrase core domain-containing protein</fullName>
    </submittedName>
</protein>
<evidence type="ECO:0000313" key="3">
    <source>
        <dbReference type="EMBL" id="MBV3392409.1"/>
    </source>
</evidence>